<gene>
    <name evidence="3" type="ORF">CLV47_101493</name>
</gene>
<dbReference type="Pfam" id="PF01370">
    <property type="entry name" value="Epimerase"/>
    <property type="match status" value="2"/>
</dbReference>
<dbReference type="EMBL" id="PVUE01000001">
    <property type="protein sequence ID" value="PRZ44367.1"/>
    <property type="molecule type" value="Genomic_DNA"/>
</dbReference>
<feature type="domain" description="NAD-dependent epimerase/dehydratase" evidence="2">
    <location>
        <begin position="6"/>
        <end position="136"/>
    </location>
</feature>
<evidence type="ECO:0000313" key="4">
    <source>
        <dbReference type="Proteomes" id="UP000237752"/>
    </source>
</evidence>
<feature type="domain" description="NAD-dependent epimerase/dehydratase" evidence="2">
    <location>
        <begin position="172"/>
        <end position="278"/>
    </location>
</feature>
<keyword evidence="4" id="KW-1185">Reference proteome</keyword>
<evidence type="ECO:0000256" key="1">
    <source>
        <dbReference type="ARBA" id="ARBA00007637"/>
    </source>
</evidence>
<evidence type="ECO:0000313" key="3">
    <source>
        <dbReference type="EMBL" id="PRZ44367.1"/>
    </source>
</evidence>
<dbReference type="AlphaFoldDB" id="A0A2T1A7C0"/>
<comment type="caution">
    <text evidence="3">The sequence shown here is derived from an EMBL/GenBank/DDBJ whole genome shotgun (WGS) entry which is preliminary data.</text>
</comment>
<dbReference type="Proteomes" id="UP000237752">
    <property type="component" value="Unassembled WGS sequence"/>
</dbReference>
<reference evidence="3 4" key="1">
    <citation type="submission" date="2018-03" db="EMBL/GenBank/DDBJ databases">
        <title>Genomic Encyclopedia of Archaeal and Bacterial Type Strains, Phase II (KMG-II): from individual species to whole genera.</title>
        <authorList>
            <person name="Goeker M."/>
        </authorList>
    </citation>
    <scope>NUCLEOTIDE SEQUENCE [LARGE SCALE GENOMIC DNA]</scope>
    <source>
        <strain evidence="3 4">DSM 100065</strain>
    </source>
</reference>
<organism evidence="3 4">
    <name type="scientific">Antricoccus suffuscus</name>
    <dbReference type="NCBI Taxonomy" id="1629062"/>
    <lineage>
        <taxon>Bacteria</taxon>
        <taxon>Bacillati</taxon>
        <taxon>Actinomycetota</taxon>
        <taxon>Actinomycetes</taxon>
        <taxon>Geodermatophilales</taxon>
        <taxon>Antricoccaceae</taxon>
        <taxon>Antricoccus</taxon>
    </lineage>
</organism>
<dbReference type="OrthoDB" id="9801785at2"/>
<dbReference type="InterPro" id="IPR001509">
    <property type="entry name" value="Epimerase_deHydtase"/>
</dbReference>
<name>A0A2T1A7C0_9ACTN</name>
<dbReference type="SUPFAM" id="SSF51735">
    <property type="entry name" value="NAD(P)-binding Rossmann-fold domains"/>
    <property type="match status" value="1"/>
</dbReference>
<dbReference type="Gene3D" id="3.40.50.720">
    <property type="entry name" value="NAD(P)-binding Rossmann-like Domain"/>
    <property type="match status" value="1"/>
</dbReference>
<dbReference type="PANTHER" id="PTHR43000">
    <property type="entry name" value="DTDP-D-GLUCOSE 4,6-DEHYDRATASE-RELATED"/>
    <property type="match status" value="1"/>
</dbReference>
<accession>A0A2T1A7C0</accession>
<sequence>MAKTCLVTGGAGFIGCALSTELPKHFDRVVAMDNMHPQVHANATRPGDLDERVELLVGDVTSGDDWDRILADVAPSTVIHLAAETGTGQSLTEASRHAEVNVVGTTQMLDAFTRNGKLPERIVLTSSRAVYGEGAWQDANGKIVYPGQRTRDMLDRAQWDFPGLTVLPFNSSTVVADPTSVYGSTKLAQEHIIRAWSLAMKVTPVIFRLQNVYGPGQSLTNPYTGILPFFAQKARSGDSIPVYEDGDIVRDFVYINDVASAIVSGALNSGGNKFAYDIGSGSGTTILQVAEIIASIYDAPRPTINGMFRDGDVRAASCTITDSQSALDWSPKVSVTDGVARLCHWIDTGERS</sequence>
<protein>
    <submittedName>
        <fullName evidence="3">dTDP-L-rhamnose 4-epimerase</fullName>
    </submittedName>
</protein>
<dbReference type="InterPro" id="IPR036291">
    <property type="entry name" value="NAD(P)-bd_dom_sf"/>
</dbReference>
<evidence type="ECO:0000259" key="2">
    <source>
        <dbReference type="Pfam" id="PF01370"/>
    </source>
</evidence>
<comment type="similarity">
    <text evidence="1">Belongs to the NAD(P)-dependent epimerase/dehydratase family.</text>
</comment>
<dbReference type="PROSITE" id="PS51257">
    <property type="entry name" value="PROKAR_LIPOPROTEIN"/>
    <property type="match status" value="1"/>
</dbReference>
<proteinExistence type="inferred from homology"/>